<evidence type="ECO:0000313" key="1">
    <source>
        <dbReference type="EMBL" id="KAI0050799.1"/>
    </source>
</evidence>
<keyword evidence="2" id="KW-1185">Reference proteome</keyword>
<accession>A0ACB8S2M3</accession>
<organism evidence="1 2">
    <name type="scientific">Auriscalpium vulgare</name>
    <dbReference type="NCBI Taxonomy" id="40419"/>
    <lineage>
        <taxon>Eukaryota</taxon>
        <taxon>Fungi</taxon>
        <taxon>Dikarya</taxon>
        <taxon>Basidiomycota</taxon>
        <taxon>Agaricomycotina</taxon>
        <taxon>Agaricomycetes</taxon>
        <taxon>Russulales</taxon>
        <taxon>Auriscalpiaceae</taxon>
        <taxon>Auriscalpium</taxon>
    </lineage>
</organism>
<protein>
    <submittedName>
        <fullName evidence="1">Sphingomyelin phosphodiesterase</fullName>
    </submittedName>
</protein>
<reference evidence="1" key="2">
    <citation type="journal article" date="2022" name="New Phytol.">
        <title>Evolutionary transition to the ectomycorrhizal habit in the genomes of a hyperdiverse lineage of mushroom-forming fungi.</title>
        <authorList>
            <person name="Looney B."/>
            <person name="Miyauchi S."/>
            <person name="Morin E."/>
            <person name="Drula E."/>
            <person name="Courty P.E."/>
            <person name="Kohler A."/>
            <person name="Kuo A."/>
            <person name="LaButti K."/>
            <person name="Pangilinan J."/>
            <person name="Lipzen A."/>
            <person name="Riley R."/>
            <person name="Andreopoulos W."/>
            <person name="He G."/>
            <person name="Johnson J."/>
            <person name="Nolan M."/>
            <person name="Tritt A."/>
            <person name="Barry K.W."/>
            <person name="Grigoriev I.V."/>
            <person name="Nagy L.G."/>
            <person name="Hibbett D."/>
            <person name="Henrissat B."/>
            <person name="Matheny P.B."/>
            <person name="Labbe J."/>
            <person name="Martin F.M."/>
        </authorList>
    </citation>
    <scope>NUCLEOTIDE SEQUENCE</scope>
    <source>
        <strain evidence="1">FP105234-sp</strain>
    </source>
</reference>
<name>A0ACB8S2M3_9AGAM</name>
<reference evidence="1" key="1">
    <citation type="submission" date="2021-02" db="EMBL/GenBank/DDBJ databases">
        <authorList>
            <consortium name="DOE Joint Genome Institute"/>
            <person name="Ahrendt S."/>
            <person name="Looney B.P."/>
            <person name="Miyauchi S."/>
            <person name="Morin E."/>
            <person name="Drula E."/>
            <person name="Courty P.E."/>
            <person name="Chicoki N."/>
            <person name="Fauchery L."/>
            <person name="Kohler A."/>
            <person name="Kuo A."/>
            <person name="Labutti K."/>
            <person name="Pangilinan J."/>
            <person name="Lipzen A."/>
            <person name="Riley R."/>
            <person name="Andreopoulos W."/>
            <person name="He G."/>
            <person name="Johnson J."/>
            <person name="Barry K.W."/>
            <person name="Grigoriev I.V."/>
            <person name="Nagy L."/>
            <person name="Hibbett D."/>
            <person name="Henrissat B."/>
            <person name="Matheny P.B."/>
            <person name="Labbe J."/>
            <person name="Martin F."/>
        </authorList>
    </citation>
    <scope>NUCLEOTIDE SEQUENCE</scope>
    <source>
        <strain evidence="1">FP105234-sp</strain>
    </source>
</reference>
<gene>
    <name evidence="1" type="ORF">FA95DRAFT_1486693</name>
</gene>
<sequence length="605" mass="65654">MFSALLLLALAASARPSLLSDILTAFETAVDCASCHSVLLPPLQTAAHLGNDVFVSTLTTVCQTLKLAVDDVCAGEFHRSGPILAHSLRAFSVDGTTATKFCDAVFGLCQPPRVIPFTVPFPKAAPAIPKQFTSTGKAPFQVVHFSDVHIDRKYTVGADANCTKSICCRNFGDETGPATEPAGPFGNAHCDSPADLSQSMLRAIAGGELGFKAKFAVFTGDTVAGDTWLVDENEASRGLVDWNVDMLDGLTMTVYPSLGNDSVPVNSFPRNTTVTTLDPQWVFIIEKAGWKPWIGAAGADQVAHFSGSYAQVVPGTNLRILSINTQYWYKQNFWIYDSDTSIADPNGLLAFMVEQLQAAEDLGQRTWIIGHIPPGKADIVHDQSNSYDQIVQRYKNTIAAQFFGHSHKDEFEVAYSDYSNRTASNADSIVFIGPALTPTSGNPAFKLYDVDSDTYEILDAKTFITNISDPSFQTTPTWELYYSARESYGPLVGHLQAAEPLNAAFWHQLTEVFQANETAFQLYNTRISRGGAVSACTGYCKTMAICELRAARSEDNCDVSTPGIQLKKRATRGESRASDAPHEGRFGCNAGVSRLMTMFLAKRSA</sequence>
<dbReference type="EMBL" id="MU275858">
    <property type="protein sequence ID" value="KAI0050799.1"/>
    <property type="molecule type" value="Genomic_DNA"/>
</dbReference>
<comment type="caution">
    <text evidence="1">The sequence shown here is derived from an EMBL/GenBank/DDBJ whole genome shotgun (WGS) entry which is preliminary data.</text>
</comment>
<proteinExistence type="predicted"/>
<evidence type="ECO:0000313" key="2">
    <source>
        <dbReference type="Proteomes" id="UP000814033"/>
    </source>
</evidence>
<dbReference type="Proteomes" id="UP000814033">
    <property type="component" value="Unassembled WGS sequence"/>
</dbReference>